<gene>
    <name evidence="2" type="ORF">niasHT_019397</name>
</gene>
<feature type="region of interest" description="Disordered" evidence="1">
    <location>
        <begin position="1047"/>
        <end position="1073"/>
    </location>
</feature>
<feature type="compositionally biased region" description="Low complexity" evidence="1">
    <location>
        <begin position="364"/>
        <end position="385"/>
    </location>
</feature>
<feature type="region of interest" description="Disordered" evidence="1">
    <location>
        <begin position="255"/>
        <end position="283"/>
    </location>
</feature>
<feature type="compositionally biased region" description="Low complexity" evidence="1">
    <location>
        <begin position="86"/>
        <end position="115"/>
    </location>
</feature>
<dbReference type="AlphaFoldDB" id="A0ABD2KVQ6"/>
<feature type="compositionally biased region" description="Basic and acidic residues" evidence="1">
    <location>
        <begin position="1056"/>
        <end position="1070"/>
    </location>
</feature>
<organism evidence="2 3">
    <name type="scientific">Heterodera trifolii</name>
    <dbReference type="NCBI Taxonomy" id="157864"/>
    <lineage>
        <taxon>Eukaryota</taxon>
        <taxon>Metazoa</taxon>
        <taxon>Ecdysozoa</taxon>
        <taxon>Nematoda</taxon>
        <taxon>Chromadorea</taxon>
        <taxon>Rhabditida</taxon>
        <taxon>Tylenchina</taxon>
        <taxon>Tylenchomorpha</taxon>
        <taxon>Tylenchoidea</taxon>
        <taxon>Heteroderidae</taxon>
        <taxon>Heteroderinae</taxon>
        <taxon>Heterodera</taxon>
    </lineage>
</organism>
<feature type="region of interest" description="Disordered" evidence="1">
    <location>
        <begin position="180"/>
        <end position="207"/>
    </location>
</feature>
<protein>
    <submittedName>
        <fullName evidence="2">Uncharacterized protein</fullName>
    </submittedName>
</protein>
<reference evidence="2 3" key="1">
    <citation type="submission" date="2024-10" db="EMBL/GenBank/DDBJ databases">
        <authorList>
            <person name="Kim D."/>
        </authorList>
    </citation>
    <scope>NUCLEOTIDE SEQUENCE [LARGE SCALE GENOMIC DNA]</scope>
    <source>
        <strain evidence="2">BH-2024</strain>
    </source>
</reference>
<feature type="compositionally biased region" description="Polar residues" evidence="1">
    <location>
        <begin position="1134"/>
        <end position="1148"/>
    </location>
</feature>
<dbReference type="EMBL" id="JBICBT010000626">
    <property type="protein sequence ID" value="KAL3107001.1"/>
    <property type="molecule type" value="Genomic_DNA"/>
</dbReference>
<name>A0ABD2KVQ6_9BILA</name>
<feature type="region of interest" description="Disordered" evidence="1">
    <location>
        <begin position="1088"/>
        <end position="1148"/>
    </location>
</feature>
<feature type="compositionally biased region" description="Low complexity" evidence="1">
    <location>
        <begin position="180"/>
        <end position="196"/>
    </location>
</feature>
<dbReference type="Proteomes" id="UP001620626">
    <property type="component" value="Unassembled WGS sequence"/>
</dbReference>
<proteinExistence type="predicted"/>
<feature type="region of interest" description="Disordered" evidence="1">
    <location>
        <begin position="364"/>
        <end position="398"/>
    </location>
</feature>
<evidence type="ECO:0000313" key="3">
    <source>
        <dbReference type="Proteomes" id="UP001620626"/>
    </source>
</evidence>
<keyword evidence="3" id="KW-1185">Reference proteome</keyword>
<comment type="caution">
    <text evidence="2">The sequence shown here is derived from an EMBL/GenBank/DDBJ whole genome shotgun (WGS) entry which is preliminary data.</text>
</comment>
<evidence type="ECO:0000256" key="1">
    <source>
        <dbReference type="SAM" id="MobiDB-lite"/>
    </source>
</evidence>
<accession>A0ABD2KVQ6</accession>
<evidence type="ECO:0000313" key="2">
    <source>
        <dbReference type="EMBL" id="KAL3107001.1"/>
    </source>
</evidence>
<sequence length="1148" mass="127219">MQQQKSPIWAIDLFERRQFRNGNEEAQCMECGKSFNSCELAAMTAHIVDKHPQYAAKLLAKQLEFDGGSCHLQQITKVERAEETECPTSTTPKCPTPANTDANLTTRTTPTAPTNYSPSSELDRDRRMEGTTTNASVPFVEISSSAVPPAQTTESANDTKLKEGDDGNCCFDYAGRNGSTPATFSTTSSVTSASHQSESKHSPPRLTPNFQNANAVAFVRASASPATIPNFSPLSAMLDTTNAAEDSSFCTLSTTATPTTARHPKAETTEQGTDEAPSDGNNPAIFKDKFGKEWRLLVPTDVKHLDQIADQNFLRRKGTPKYDGRIYLSCCWSGRSSSAEPCPHRGLFLPERQALFYRRTHNHPTATTPAATASAKTTSKAAPKKQQNASAKRGRGGGCCSATTMAQQRQSRCCTSNEDTVSAFSAALPDIDNVNSEEHKISVVNTELVSHSLAPPSHCDKFGKQWRWLFHLDDIDEDPERIRKFRQAYFLTKKNTYLKNVFFNCKFRNRRKGTCPFRAVYVAKRRAMFAFQSHNHPPPQEEDNDMAANEATGCFQQRGQAQQQHVIPVTKNIDNIPISSNKESARGFDGSLFDSFINTTVQFDDYIDNSGKSWKLMANFDVGECETVEERHKFTDFCNEHWLYRFGRRNADGTLRIYSLICKEWRTTKCPYRAIYVVDRRAVFDRKMHNHSIETGTNGPRARGVAKKGSSIRVPTCKYVQSTKNSFSASASTPNADQQSCSSASSSFFVTNDIPAAKSAIAMPVNAIEKSDNAGGNAECCHTPAQLGAGCNDGGDYVDFVGKTWHRLTSIDLGECKSQEHLQKLRTFCHEHGLHRGDMRWRNGGILRLMSFQCKHKLRKCPFRAVYVVERRAVFGLGSHDHTLVQKRTVRRKRKKRLVFSNNGGTKMRGMPTKMANWGTNFGVEKCESPFPAPPPLPPPPAAAAGGGGGQYPMNFSELCSSSSVPPPPVVVDQCDRPWNWLANLPDASSATVLDFRRHFCVKRKWSAQDGSRVTYWCQYRLRPIGCPFKIMHLIGRNVLYHRNSHNHSVPLSSEQAKDYRRQRNTERKLSLKNSKFKTLAQSHCGEGTAKGEEKCQSEQNTQCSGKSDENDGTANGGGTEMGGAATDDHAMSSAVNPTILIKTNSSG</sequence>
<feature type="region of interest" description="Disordered" evidence="1">
    <location>
        <begin position="83"/>
        <end position="130"/>
    </location>
</feature>